<evidence type="ECO:0000313" key="1">
    <source>
        <dbReference type="EMBL" id="MDG9699376.1"/>
    </source>
</evidence>
<reference evidence="1 2" key="1">
    <citation type="submission" date="2023-04" db="EMBL/GenBank/DDBJ databases">
        <title>Ottowia paracancer sp. nov., isolated from human stomach.</title>
        <authorList>
            <person name="Song Y."/>
        </authorList>
    </citation>
    <scope>NUCLEOTIDE SEQUENCE [LARGE SCALE GENOMIC DNA]</scope>
    <source>
        <strain evidence="1 2">10c7w1</strain>
    </source>
</reference>
<gene>
    <name evidence="1" type="ORF">QB898_06530</name>
</gene>
<proteinExistence type="predicted"/>
<protein>
    <recommendedName>
        <fullName evidence="3">Apea-like HEPN domain-containing protein</fullName>
    </recommendedName>
</protein>
<evidence type="ECO:0000313" key="2">
    <source>
        <dbReference type="Proteomes" id="UP001237156"/>
    </source>
</evidence>
<dbReference type="Proteomes" id="UP001237156">
    <property type="component" value="Unassembled WGS sequence"/>
</dbReference>
<keyword evidence="2" id="KW-1185">Reference proteome</keyword>
<evidence type="ECO:0008006" key="3">
    <source>
        <dbReference type="Google" id="ProtNLM"/>
    </source>
</evidence>
<accession>A0AAW6RL90</accession>
<sequence>MAARETAEVLKTVLVRLYTLRNQLMHGGATWGSSINRAQVRDGRAILGSVLPVMLALMMRQPQSFQAAPFYPVVK</sequence>
<dbReference type="RefSeq" id="WP_279524284.1">
    <property type="nucleotide sequence ID" value="NZ_JARVII010000010.1"/>
</dbReference>
<dbReference type="EMBL" id="JARVII010000010">
    <property type="protein sequence ID" value="MDG9699376.1"/>
    <property type="molecule type" value="Genomic_DNA"/>
</dbReference>
<organism evidence="1 2">
    <name type="scientific">Ottowia cancrivicina</name>
    <dbReference type="NCBI Taxonomy" id="3040346"/>
    <lineage>
        <taxon>Bacteria</taxon>
        <taxon>Pseudomonadati</taxon>
        <taxon>Pseudomonadota</taxon>
        <taxon>Betaproteobacteria</taxon>
        <taxon>Burkholderiales</taxon>
        <taxon>Comamonadaceae</taxon>
        <taxon>Ottowia</taxon>
    </lineage>
</organism>
<dbReference type="AlphaFoldDB" id="A0AAW6RL90"/>
<name>A0AAW6RL90_9BURK</name>
<comment type="caution">
    <text evidence="1">The sequence shown here is derived from an EMBL/GenBank/DDBJ whole genome shotgun (WGS) entry which is preliminary data.</text>
</comment>